<dbReference type="GO" id="GO:0000981">
    <property type="term" value="F:DNA-binding transcription factor activity, RNA polymerase II-specific"/>
    <property type="evidence" value="ECO:0007669"/>
    <property type="project" value="InterPro"/>
</dbReference>
<evidence type="ECO:0000313" key="7">
    <source>
        <dbReference type="EMBL" id="CZR60186.1"/>
    </source>
</evidence>
<keyword evidence="4" id="KW-0539">Nucleus</keyword>
<dbReference type="SMART" id="SM00066">
    <property type="entry name" value="GAL4"/>
    <property type="match status" value="1"/>
</dbReference>
<gene>
    <name evidence="7" type="ORF">PAC_10082</name>
</gene>
<evidence type="ECO:0000256" key="5">
    <source>
        <dbReference type="SAM" id="MobiDB-lite"/>
    </source>
</evidence>
<dbReference type="GO" id="GO:0008270">
    <property type="term" value="F:zinc ion binding"/>
    <property type="evidence" value="ECO:0007669"/>
    <property type="project" value="InterPro"/>
</dbReference>
<sequence>MSSTWPSDPQQPQSGEQRAKKLRHACNSCHRAKVKCSRGTPCAGCAASGDRCVYSESNRAGRPRGTKNKRTLDLMNANSASNDSSSRRERSRTPPQKQNSMNSAMNSGLSTPALMSGLPTPNPSISPEMVNNLSFLDSRDAFWSYGGEFSDFSTTDDLLNASSALHTSLSTNSLFPNDPILSHDFDKNPLGLFGSCSTDLSADYFSLPLTPSSSSPTSSDNSSKCSCLQHHAKLLCRLKTLWQASTPPPIDVVLDGVKQVLEPWKQFIQCHICQPDEDQEALLLSAMSFRVVLRLLQRVCNKSELDTMFDDIAVKQQQQQQWMMGGNNMGLRVGNYDITGDEQSLVLDLLVSQTLGKIQFALECLKERSTSRSRATSLSSNGNFDIQMSGGEREGTPDVDYVQQLLGNLESTVQVLHRGLKSNNLMAASLDGYPKMENSMCV</sequence>
<feature type="region of interest" description="Disordered" evidence="5">
    <location>
        <begin position="1"/>
        <end position="22"/>
    </location>
</feature>
<dbReference type="EMBL" id="FJOG01000015">
    <property type="protein sequence ID" value="CZR60186.1"/>
    <property type="molecule type" value="Genomic_DNA"/>
</dbReference>
<dbReference type="Proteomes" id="UP000184330">
    <property type="component" value="Unassembled WGS sequence"/>
</dbReference>
<dbReference type="PANTHER" id="PTHR31069:SF31">
    <property type="entry name" value="MONODICTYPHENONE CLUSTER TRANSCRIPTION FACTOR-RELATED"/>
    <property type="match status" value="1"/>
</dbReference>
<feature type="region of interest" description="Disordered" evidence="5">
    <location>
        <begin position="55"/>
        <end position="125"/>
    </location>
</feature>
<dbReference type="Gene3D" id="4.10.240.10">
    <property type="entry name" value="Zn(2)-C6 fungal-type DNA-binding domain"/>
    <property type="match status" value="1"/>
</dbReference>
<name>A0A1L7X586_9HELO</name>
<dbReference type="SUPFAM" id="SSF57701">
    <property type="entry name" value="Zn2/Cys6 DNA-binding domain"/>
    <property type="match status" value="1"/>
</dbReference>
<evidence type="ECO:0000313" key="8">
    <source>
        <dbReference type="Proteomes" id="UP000184330"/>
    </source>
</evidence>
<dbReference type="PROSITE" id="PS00463">
    <property type="entry name" value="ZN2_CY6_FUNGAL_1"/>
    <property type="match status" value="1"/>
</dbReference>
<evidence type="ECO:0000259" key="6">
    <source>
        <dbReference type="PROSITE" id="PS50048"/>
    </source>
</evidence>
<feature type="compositionally biased region" description="Polar residues" evidence="5">
    <location>
        <begin position="1"/>
        <end position="16"/>
    </location>
</feature>
<dbReference type="GO" id="GO:0003677">
    <property type="term" value="F:DNA binding"/>
    <property type="evidence" value="ECO:0007669"/>
    <property type="project" value="UniProtKB-KW"/>
</dbReference>
<accession>A0A1L7X586</accession>
<protein>
    <recommendedName>
        <fullName evidence="6">Zn(2)-C6 fungal-type domain-containing protein</fullName>
    </recommendedName>
</protein>
<evidence type="ECO:0000256" key="4">
    <source>
        <dbReference type="ARBA" id="ARBA00023242"/>
    </source>
</evidence>
<feature type="region of interest" description="Disordered" evidence="5">
    <location>
        <begin position="373"/>
        <end position="393"/>
    </location>
</feature>
<feature type="domain" description="Zn(2)-C6 fungal-type" evidence="6">
    <location>
        <begin position="25"/>
        <end position="54"/>
    </location>
</feature>
<dbReference type="InterPro" id="IPR001138">
    <property type="entry name" value="Zn2Cys6_DnaBD"/>
</dbReference>
<feature type="compositionally biased region" description="Polar residues" evidence="5">
    <location>
        <begin position="93"/>
        <end position="110"/>
    </location>
</feature>
<keyword evidence="8" id="KW-1185">Reference proteome</keyword>
<dbReference type="InterPro" id="IPR050675">
    <property type="entry name" value="OAF3"/>
</dbReference>
<dbReference type="AlphaFoldDB" id="A0A1L7X586"/>
<dbReference type="InterPro" id="IPR036864">
    <property type="entry name" value="Zn2-C6_fun-type_DNA-bd_sf"/>
</dbReference>
<proteinExistence type="predicted"/>
<dbReference type="CDD" id="cd00067">
    <property type="entry name" value="GAL4"/>
    <property type="match status" value="1"/>
</dbReference>
<keyword evidence="3" id="KW-0804">Transcription</keyword>
<evidence type="ECO:0000256" key="1">
    <source>
        <dbReference type="ARBA" id="ARBA00023015"/>
    </source>
</evidence>
<keyword evidence="1" id="KW-0805">Transcription regulation</keyword>
<dbReference type="OrthoDB" id="2943660at2759"/>
<dbReference type="PROSITE" id="PS50048">
    <property type="entry name" value="ZN2_CY6_FUNGAL_2"/>
    <property type="match status" value="1"/>
</dbReference>
<dbReference type="PANTHER" id="PTHR31069">
    <property type="entry name" value="OLEATE-ACTIVATED TRANSCRIPTION FACTOR 1-RELATED"/>
    <property type="match status" value="1"/>
</dbReference>
<evidence type="ECO:0000256" key="2">
    <source>
        <dbReference type="ARBA" id="ARBA00023125"/>
    </source>
</evidence>
<evidence type="ECO:0000256" key="3">
    <source>
        <dbReference type="ARBA" id="ARBA00023163"/>
    </source>
</evidence>
<keyword evidence="2" id="KW-0238">DNA-binding</keyword>
<organism evidence="7 8">
    <name type="scientific">Phialocephala subalpina</name>
    <dbReference type="NCBI Taxonomy" id="576137"/>
    <lineage>
        <taxon>Eukaryota</taxon>
        <taxon>Fungi</taxon>
        <taxon>Dikarya</taxon>
        <taxon>Ascomycota</taxon>
        <taxon>Pezizomycotina</taxon>
        <taxon>Leotiomycetes</taxon>
        <taxon>Helotiales</taxon>
        <taxon>Mollisiaceae</taxon>
        <taxon>Phialocephala</taxon>
        <taxon>Phialocephala fortinii species complex</taxon>
    </lineage>
</organism>
<reference evidence="7 8" key="1">
    <citation type="submission" date="2016-03" db="EMBL/GenBank/DDBJ databases">
        <authorList>
            <person name="Ploux O."/>
        </authorList>
    </citation>
    <scope>NUCLEOTIDE SEQUENCE [LARGE SCALE GENOMIC DNA]</scope>
    <source>
        <strain evidence="7 8">UAMH 11012</strain>
    </source>
</reference>
<dbReference type="Pfam" id="PF00172">
    <property type="entry name" value="Zn_clus"/>
    <property type="match status" value="1"/>
</dbReference>